<dbReference type="Pfam" id="PF02595">
    <property type="entry name" value="Gly_kinase"/>
    <property type="match status" value="1"/>
</dbReference>
<evidence type="ECO:0000256" key="3">
    <source>
        <dbReference type="ARBA" id="ARBA00022777"/>
    </source>
</evidence>
<dbReference type="EC" id="2.7.1.-" evidence="5"/>
<name>A0A371JGL2_9FIRM</name>
<dbReference type="AlphaFoldDB" id="A0A371JGL2"/>
<dbReference type="InterPro" id="IPR018193">
    <property type="entry name" value="Glyc_kinase_flavodox-like_fold"/>
</dbReference>
<dbReference type="InterPro" id="IPR036129">
    <property type="entry name" value="Glycerate_kinase_sf"/>
</dbReference>
<dbReference type="Gene3D" id="3.90.1510.10">
    <property type="entry name" value="Glycerate kinase, domain 2"/>
    <property type="match status" value="1"/>
</dbReference>
<dbReference type="GO" id="GO:0031388">
    <property type="term" value="P:organic acid phosphorylation"/>
    <property type="evidence" value="ECO:0007669"/>
    <property type="project" value="UniProtKB-UniRule"/>
</dbReference>
<gene>
    <name evidence="5" type="ORF">CG710_007695</name>
</gene>
<sequence>MKLENNKIIVIPDSFKGTLTSVEICNAMKNKIKELIPDCRVLTIPIADGGEGTASCFLYALKNSRKVEMIASGPFGEPVSCFYTRYQNTAIIEMAQTAGLLLVENHLNPCKATTYGVGEMIAHAIRNGCTEIIIGLGGSCTNDAGVGCARALGVDFFDKTGTVFTPTADTLDQIHSFDLAKANQLLNRCCVTAMCDIDNPMYGSNGAAYVFAPQKGADEACVKLLDDNLKALSSVIITCLDRDVSTLPGAGSAGAMGAGIVAFLGGQLKSGIDTILDFIHFDEELADTDLIFTGEGKIDHQSLNGKAVIGIAKRARVEKVPVIAVVGAIGEGAMGAYELGVNAIFSINTTATDYEIARHHSKENLEITMNNIIKTLLV</sequence>
<evidence type="ECO:0000256" key="1">
    <source>
        <dbReference type="ARBA" id="ARBA00006284"/>
    </source>
</evidence>
<proteinExistence type="inferred from homology"/>
<comment type="similarity">
    <text evidence="1 4">Belongs to the glycerate kinase type-1 family.</text>
</comment>
<dbReference type="EMBL" id="NOKA02000009">
    <property type="protein sequence ID" value="RDY31858.1"/>
    <property type="molecule type" value="Genomic_DNA"/>
</dbReference>
<protein>
    <submittedName>
        <fullName evidence="5">Glycerate kinase</fullName>
        <ecNumber evidence="5">2.7.1.-</ecNumber>
    </submittedName>
</protein>
<dbReference type="GO" id="GO:0008887">
    <property type="term" value="F:glycerate kinase activity"/>
    <property type="evidence" value="ECO:0007669"/>
    <property type="project" value="UniProtKB-UniRule"/>
</dbReference>
<dbReference type="OrthoDB" id="9774290at2"/>
<dbReference type="PANTHER" id="PTHR21599">
    <property type="entry name" value="GLYCERATE KINASE"/>
    <property type="match status" value="1"/>
</dbReference>
<evidence type="ECO:0000313" key="6">
    <source>
        <dbReference type="Proteomes" id="UP000216411"/>
    </source>
</evidence>
<keyword evidence="3 4" id="KW-0418">Kinase</keyword>
<dbReference type="InterPro" id="IPR018197">
    <property type="entry name" value="Glycerate_kinase_RE-like"/>
</dbReference>
<keyword evidence="6" id="KW-1185">Reference proteome</keyword>
<dbReference type="Gene3D" id="3.40.50.10350">
    <property type="entry name" value="Glycerate kinase, domain 1"/>
    <property type="match status" value="1"/>
</dbReference>
<dbReference type="PANTHER" id="PTHR21599:SF0">
    <property type="entry name" value="GLYCERATE KINASE"/>
    <property type="match status" value="1"/>
</dbReference>
<dbReference type="InterPro" id="IPR004381">
    <property type="entry name" value="Glycerate_kinase"/>
</dbReference>
<comment type="caution">
    <text evidence="5">The sequence shown here is derived from an EMBL/GenBank/DDBJ whole genome shotgun (WGS) entry which is preliminary data.</text>
</comment>
<dbReference type="RefSeq" id="WP_094375706.1">
    <property type="nucleotide sequence ID" value="NZ_NOKA02000009.1"/>
</dbReference>
<evidence type="ECO:0000256" key="2">
    <source>
        <dbReference type="ARBA" id="ARBA00022679"/>
    </source>
</evidence>
<reference evidence="5 6" key="1">
    <citation type="journal article" date="2017" name="Genome Announc.">
        <title>Draft Genome Sequence of a Sporulating and Motile Strain of Lachnotalea glycerini Isolated from Water in Quebec City, Canada.</title>
        <authorList>
            <person name="Maheux A.F."/>
            <person name="Boudreau D.K."/>
            <person name="Berube E."/>
            <person name="Boissinot M."/>
            <person name="Raymond F."/>
            <person name="Brodeur S."/>
            <person name="Corbeil J."/>
            <person name="Isabel S."/>
            <person name="Omar R.F."/>
            <person name="Bergeron M.G."/>
        </authorList>
    </citation>
    <scope>NUCLEOTIDE SEQUENCE [LARGE SCALE GENOMIC DNA]</scope>
    <source>
        <strain evidence="5 6">CCRI-19302</strain>
    </source>
</reference>
<dbReference type="PIRSF" id="PIRSF006078">
    <property type="entry name" value="GlxK"/>
    <property type="match status" value="1"/>
</dbReference>
<organism evidence="5 6">
    <name type="scientific">Lachnotalea glycerini</name>
    <dbReference type="NCBI Taxonomy" id="1763509"/>
    <lineage>
        <taxon>Bacteria</taxon>
        <taxon>Bacillati</taxon>
        <taxon>Bacillota</taxon>
        <taxon>Clostridia</taxon>
        <taxon>Lachnospirales</taxon>
        <taxon>Lachnospiraceae</taxon>
        <taxon>Lachnotalea</taxon>
    </lineage>
</organism>
<evidence type="ECO:0000313" key="5">
    <source>
        <dbReference type="EMBL" id="RDY31858.1"/>
    </source>
</evidence>
<dbReference type="NCBIfam" id="TIGR00045">
    <property type="entry name" value="glycerate kinase"/>
    <property type="match status" value="1"/>
</dbReference>
<dbReference type="SUPFAM" id="SSF110738">
    <property type="entry name" value="Glycerate kinase I"/>
    <property type="match status" value="1"/>
</dbReference>
<dbReference type="Proteomes" id="UP000216411">
    <property type="component" value="Unassembled WGS sequence"/>
</dbReference>
<evidence type="ECO:0000256" key="4">
    <source>
        <dbReference type="PIRNR" id="PIRNR006078"/>
    </source>
</evidence>
<accession>A0A371JGL2</accession>
<keyword evidence="2 4" id="KW-0808">Transferase</keyword>